<dbReference type="InParanoid" id="S8EDE5"/>
<feature type="non-terminal residue" evidence="1">
    <location>
        <position position="1"/>
    </location>
</feature>
<protein>
    <submittedName>
        <fullName evidence="1">Uncharacterized protein</fullName>
    </submittedName>
</protein>
<dbReference type="Pfam" id="PF07173">
    <property type="entry name" value="GRDP-like"/>
    <property type="match status" value="2"/>
</dbReference>
<sequence length="633" mass="71467">RYGIGSRTVAGSLVSVESIKAHLGLLAAFKRLRQRVESCPDEDLPDIAQFLDGPQRWAWFVGLAVERFQRWLKYVKRTELATWVVDDIPPLDILMIWHSYMLNPIWYAEDCDRIPSLGTLRLLNDHFVPAVILMGDLTQYEPCEERILSWFEQTDTPFDPLHSMQVLLHRAVRCPGCGRSNDIPFLDQDGTGYLQRNFRYICICSLGITKSALALDKFAGDLVTGYRTNTIEPEKSLAGTLHTRTQQRDWLRAINTKSNIIGRQGAHLTVYNQIMRNEWKHFIKERYGFSITNIPKGIPWVSCILSRRCCTRFTRTMNAYTDDRPFSVDLAAAVLRQGAFIDTLDDLGWTAPGFFDDPDNQELLTHALARYHAFLDLLSNVTNASYVPTLDIDIVWHTHQLKGGEYLNECKELVGWYVDHDDKVEETHLTQSLDETCKAWQVSHLRRAAQAYLTSASQQRFGLPYMHCGCPLPDNPMSSKFSSLTRRLGSSKDHTLSLTPPVHPGAPAATHASEHDAVHVSAKRVHPFTQSQIEARRKARVQELRRRRERDGKRVLDGKMDEDLYRRGLTHISSSSMPVPGAEGQSSAGASERWAAPCVVSFPGAFGTTGVGSCVSVSVCPWVRESFCNLAGF</sequence>
<keyword evidence="2" id="KW-1185">Reference proteome</keyword>
<dbReference type="InterPro" id="IPR009836">
    <property type="entry name" value="GRDP-like"/>
</dbReference>
<dbReference type="Proteomes" id="UP000015241">
    <property type="component" value="Unassembled WGS sequence"/>
</dbReference>
<dbReference type="STRING" id="743788.S8EDE5"/>
<dbReference type="HOGENOM" id="CLU_010103_1_1_1"/>
<dbReference type="PANTHER" id="PTHR34365">
    <property type="entry name" value="ENOLASE (DUF1399)"/>
    <property type="match status" value="1"/>
</dbReference>
<organism evidence="1 2">
    <name type="scientific">Fomitopsis schrenkii</name>
    <name type="common">Brown rot fungus</name>
    <dbReference type="NCBI Taxonomy" id="2126942"/>
    <lineage>
        <taxon>Eukaryota</taxon>
        <taxon>Fungi</taxon>
        <taxon>Dikarya</taxon>
        <taxon>Basidiomycota</taxon>
        <taxon>Agaricomycotina</taxon>
        <taxon>Agaricomycetes</taxon>
        <taxon>Polyporales</taxon>
        <taxon>Fomitopsis</taxon>
    </lineage>
</organism>
<dbReference type="OrthoDB" id="2684236at2759"/>
<proteinExistence type="predicted"/>
<evidence type="ECO:0000313" key="2">
    <source>
        <dbReference type="Proteomes" id="UP000015241"/>
    </source>
</evidence>
<dbReference type="PANTHER" id="PTHR34365:SF7">
    <property type="entry name" value="GLYCINE-RICH DOMAIN-CONTAINING PROTEIN 1"/>
    <property type="match status" value="1"/>
</dbReference>
<dbReference type="EMBL" id="KE504132">
    <property type="protein sequence ID" value="EPT03017.1"/>
    <property type="molecule type" value="Genomic_DNA"/>
</dbReference>
<dbReference type="eggNOG" id="ENOG502RYJ5">
    <property type="taxonomic scope" value="Eukaryota"/>
</dbReference>
<gene>
    <name evidence="1" type="ORF">FOMPIDRAFT_1117270</name>
</gene>
<name>S8EDE5_FOMSC</name>
<accession>S8EDE5</accession>
<evidence type="ECO:0000313" key="1">
    <source>
        <dbReference type="EMBL" id="EPT03017.1"/>
    </source>
</evidence>
<dbReference type="AlphaFoldDB" id="S8EDE5"/>
<reference evidence="1 2" key="1">
    <citation type="journal article" date="2012" name="Science">
        <title>The Paleozoic origin of enzymatic lignin decomposition reconstructed from 31 fungal genomes.</title>
        <authorList>
            <person name="Floudas D."/>
            <person name="Binder M."/>
            <person name="Riley R."/>
            <person name="Barry K."/>
            <person name="Blanchette R.A."/>
            <person name="Henrissat B."/>
            <person name="Martinez A.T."/>
            <person name="Otillar R."/>
            <person name="Spatafora J.W."/>
            <person name="Yadav J.S."/>
            <person name="Aerts A."/>
            <person name="Benoit I."/>
            <person name="Boyd A."/>
            <person name="Carlson A."/>
            <person name="Copeland A."/>
            <person name="Coutinho P.M."/>
            <person name="de Vries R.P."/>
            <person name="Ferreira P."/>
            <person name="Findley K."/>
            <person name="Foster B."/>
            <person name="Gaskell J."/>
            <person name="Glotzer D."/>
            <person name="Gorecki P."/>
            <person name="Heitman J."/>
            <person name="Hesse C."/>
            <person name="Hori C."/>
            <person name="Igarashi K."/>
            <person name="Jurgens J.A."/>
            <person name="Kallen N."/>
            <person name="Kersten P."/>
            <person name="Kohler A."/>
            <person name="Kuees U."/>
            <person name="Kumar T.K.A."/>
            <person name="Kuo A."/>
            <person name="LaButti K."/>
            <person name="Larrondo L.F."/>
            <person name="Lindquist E."/>
            <person name="Ling A."/>
            <person name="Lombard V."/>
            <person name="Lucas S."/>
            <person name="Lundell T."/>
            <person name="Martin R."/>
            <person name="McLaughlin D.J."/>
            <person name="Morgenstern I."/>
            <person name="Morin E."/>
            <person name="Murat C."/>
            <person name="Nagy L.G."/>
            <person name="Nolan M."/>
            <person name="Ohm R.A."/>
            <person name="Patyshakuliyeva A."/>
            <person name="Rokas A."/>
            <person name="Ruiz-Duenas F.J."/>
            <person name="Sabat G."/>
            <person name="Salamov A."/>
            <person name="Samejima M."/>
            <person name="Schmutz J."/>
            <person name="Slot J.C."/>
            <person name="St John F."/>
            <person name="Stenlid J."/>
            <person name="Sun H."/>
            <person name="Sun S."/>
            <person name="Syed K."/>
            <person name="Tsang A."/>
            <person name="Wiebenga A."/>
            <person name="Young D."/>
            <person name="Pisabarro A."/>
            <person name="Eastwood D.C."/>
            <person name="Martin F."/>
            <person name="Cullen D."/>
            <person name="Grigoriev I.V."/>
            <person name="Hibbett D.S."/>
        </authorList>
    </citation>
    <scope>NUCLEOTIDE SEQUENCE</scope>
    <source>
        <strain evidence="2">FP-58527</strain>
    </source>
</reference>